<evidence type="ECO:0000256" key="4">
    <source>
        <dbReference type="ARBA" id="ARBA00022801"/>
    </source>
</evidence>
<feature type="domain" description="F5/8 type C" evidence="6">
    <location>
        <begin position="786"/>
        <end position="920"/>
    </location>
</feature>
<sequence length="1198" mass="130152">MFKMLQVSKTSISMFLILTVFAVLFAIVVQIPRANATSANYTQTTETIDGVHYSVITVTYSGDDAGLAINEAIEAARSAAKPVILDFPKATYHFKDSSAIDAQYYISNASTASETPGGWRKVGLLFKNISDLTIRGNGSTMMFHGVMTPIVFDHAVNVNMNDISFDFKRPVMSEMTVAAVGSNYIDMNVHPDSLYQIVNNKLQWTGEVDSTGAALDNWVAKGYSKITVVQEYDPNTKKTWRTSNPFASSSSVQDLGERRVRFNYTSAPNLTIGHTYQLRNDVRKEQGAFIYRSKNVTWTGVNFYAAPGLGIVGQYSENLTFDQLNFAPKTGSGRTNASMADFMQFSGCKGQITVNNSNFFGAHDDPINVHGTHLQIVDKPAPNQVKVRFKHSQSWGFDAFAVNDNIDFIKGSTLTSSGSATITGVTRLDDNNILLTLNQNVPSSVTVNDYFVENVTWTPDVTIMNSTFESIPTRGILVTTRGNVLIDHNMFNQMIMSAILIADDASSWYESGMVRNVTISNNTFNNTGNSVISIEPSAPSTNPDQTVHSNISIKDNIFYKTGGTSSIYAGSVDGFNFTNNTAQEGGFQINAQGSKNVTITGNKFVQSGVTKSINLSNMYTDTDTIDSSQGFTVTRSNNYVPVVPNPNDIPQSQMIATANSQHNGNEASKAIDGDSSTFWHAEWSPMANLPQSISINLGGAYTITKLRYQPRQDSNSNGVITEYTIATSTDGVNFTNVSSGTWADDKTEKTATFNPVSANYVKLTATSGHGGFASAAELNVERVPQNLQNLSLNAIATASSQYNASFTPSNAKDGNTSTKWAPQSGNGVNEWLEMDFGTHKTFNQVTIKEYLNRTTGYKVQYYNGSTWVDIVTGTTINSSTTQSFPSITAQKVRLYITGTQTDSNGWGREPNISEFEIYGNSDADLKAPVTTASISGNIGLNDWYVSNTEISLQATDDSGVASTEYALKVIQSADGSEVQSTNGFIPYTSPITLGEGIYEVQFRSTDIAGNIEIAKTITVKSDLTPPAFDLTANGNLLSSETNLEDGQLITLDLEVSDSLSGIVTQMISVNGVQYAPGSPLDWAGKLGSHLIEISVMDLAGNVNQSTINVNVTTNTNVMQQLLDRYSASGELNGSLQNQLTNRLNQASDHFDKGHKDQAVKHMEDFLKHIDKADQGEISYDAKQALIADAKAIIADWSK</sequence>
<keyword evidence="4" id="KW-0378">Hydrolase</keyword>
<dbReference type="AlphaFoldDB" id="A0A9X1WQI2"/>
<dbReference type="InterPro" id="IPR008979">
    <property type="entry name" value="Galactose-bd-like_sf"/>
</dbReference>
<dbReference type="InterPro" id="IPR011050">
    <property type="entry name" value="Pectin_lyase_fold/virulence"/>
</dbReference>
<keyword evidence="3" id="KW-0677">Repeat</keyword>
<dbReference type="InterPro" id="IPR012334">
    <property type="entry name" value="Pectin_lyas_fold"/>
</dbReference>
<dbReference type="Pfam" id="PF23764">
    <property type="entry name" value="Beta-barrel_GLAA-B_II"/>
    <property type="match status" value="1"/>
</dbReference>
<dbReference type="Gene3D" id="2.160.20.10">
    <property type="entry name" value="Single-stranded right-handed beta-helix, Pectin lyase-like"/>
    <property type="match status" value="1"/>
</dbReference>
<dbReference type="Pfam" id="PF00754">
    <property type="entry name" value="F5_F8_type_C"/>
    <property type="match status" value="2"/>
</dbReference>
<evidence type="ECO:0000313" key="7">
    <source>
        <dbReference type="EMBL" id="MCJ8013537.1"/>
    </source>
</evidence>
<dbReference type="PROSITE" id="PS50022">
    <property type="entry name" value="FA58C_3"/>
    <property type="match status" value="2"/>
</dbReference>
<gene>
    <name evidence="7" type="ORF">MUG84_17580</name>
</gene>
<dbReference type="SUPFAM" id="SSF49785">
    <property type="entry name" value="Galactose-binding domain-like"/>
    <property type="match status" value="2"/>
</dbReference>
<keyword evidence="8" id="KW-1185">Reference proteome</keyword>
<comment type="caution">
    <text evidence="7">The sequence shown here is derived from an EMBL/GenBank/DDBJ whole genome shotgun (WGS) entry which is preliminary data.</text>
</comment>
<dbReference type="Gene3D" id="2.60.120.260">
    <property type="entry name" value="Galactose-binding domain-like"/>
    <property type="match status" value="2"/>
</dbReference>
<keyword evidence="5" id="KW-0326">Glycosidase</keyword>
<accession>A0A9X1WQI2</accession>
<dbReference type="RefSeq" id="WP_244727101.1">
    <property type="nucleotide sequence ID" value="NZ_JALIRP010000007.1"/>
</dbReference>
<dbReference type="InterPro" id="IPR006626">
    <property type="entry name" value="PbH1"/>
</dbReference>
<evidence type="ECO:0000256" key="3">
    <source>
        <dbReference type="ARBA" id="ARBA00022737"/>
    </source>
</evidence>
<evidence type="ECO:0000256" key="5">
    <source>
        <dbReference type="ARBA" id="ARBA00023295"/>
    </source>
</evidence>
<feature type="domain" description="F5/8 type C" evidence="6">
    <location>
        <begin position="634"/>
        <end position="785"/>
    </location>
</feature>
<evidence type="ECO:0000256" key="2">
    <source>
        <dbReference type="ARBA" id="ARBA00001271"/>
    </source>
</evidence>
<organism evidence="7 8">
    <name type="scientific">Paenibacillus mangrovi</name>
    <dbReference type="NCBI Taxonomy" id="2931978"/>
    <lineage>
        <taxon>Bacteria</taxon>
        <taxon>Bacillati</taxon>
        <taxon>Bacillota</taxon>
        <taxon>Bacilli</taxon>
        <taxon>Bacillales</taxon>
        <taxon>Paenibacillaceae</taxon>
        <taxon>Paenibacillus</taxon>
    </lineage>
</organism>
<dbReference type="Pfam" id="PF22888">
    <property type="entry name" value="FIMAH"/>
    <property type="match status" value="1"/>
</dbReference>
<dbReference type="Proteomes" id="UP001139347">
    <property type="component" value="Unassembled WGS sequence"/>
</dbReference>
<name>A0A9X1WQI2_9BACL</name>
<dbReference type="EMBL" id="JALIRP010000007">
    <property type="protein sequence ID" value="MCJ8013537.1"/>
    <property type="molecule type" value="Genomic_DNA"/>
</dbReference>
<dbReference type="InterPro" id="IPR054470">
    <property type="entry name" value="FIMAH_dom"/>
</dbReference>
<dbReference type="InterPro" id="IPR056441">
    <property type="entry name" value="Beta-barrel_GLAA-B_II"/>
</dbReference>
<protein>
    <submittedName>
        <fullName evidence="7">Discoidin domain-containing protein</fullName>
    </submittedName>
</protein>
<proteinExistence type="predicted"/>
<dbReference type="SMART" id="SM00710">
    <property type="entry name" value="PbH1"/>
    <property type="match status" value="5"/>
</dbReference>
<evidence type="ECO:0000259" key="6">
    <source>
        <dbReference type="PROSITE" id="PS50022"/>
    </source>
</evidence>
<evidence type="ECO:0000313" key="8">
    <source>
        <dbReference type="Proteomes" id="UP001139347"/>
    </source>
</evidence>
<dbReference type="InterPro" id="IPR058094">
    <property type="entry name" value="Ig-like_OmpL47-like"/>
</dbReference>
<dbReference type="SUPFAM" id="SSF51126">
    <property type="entry name" value="Pectin lyase-like"/>
    <property type="match status" value="1"/>
</dbReference>
<dbReference type="NCBIfam" id="NF047446">
    <property type="entry name" value="barrel_OmpL47"/>
    <property type="match status" value="1"/>
</dbReference>
<reference evidence="7" key="1">
    <citation type="submission" date="2022-04" db="EMBL/GenBank/DDBJ databases">
        <title>Paenibacillus mangrovi sp. nov., a novel endophytic bacterium isolated from bark of Kandelia candel.</title>
        <authorList>
            <person name="Tuo L."/>
        </authorList>
    </citation>
    <scope>NUCLEOTIDE SEQUENCE</scope>
    <source>
        <strain evidence="7">KQZ6P-2</strain>
    </source>
</reference>
<evidence type="ECO:0000256" key="1">
    <source>
        <dbReference type="ARBA" id="ARBA00001255"/>
    </source>
</evidence>
<dbReference type="InterPro" id="IPR000421">
    <property type="entry name" value="FA58C"/>
</dbReference>
<comment type="catalytic activity">
    <reaction evidence="2">
        <text>Hydrolysis of terminal, non-reducing branched (1-&gt;3)-alpha-D-galactosidic residues, producing free D-galactose.</text>
        <dbReference type="EC" id="3.2.1.n1"/>
    </reaction>
</comment>
<comment type="catalytic activity">
    <reaction evidence="1">
        <text>Hydrolysis of terminal, non-reducing alpha-D-galactose residues in alpha-D-galactosides, including galactose oligosaccharides, galactomannans and galactolipids.</text>
        <dbReference type="EC" id="3.2.1.22"/>
    </reaction>
</comment>
<dbReference type="GO" id="GO:0004557">
    <property type="term" value="F:alpha-galactosidase activity"/>
    <property type="evidence" value="ECO:0007669"/>
    <property type="project" value="UniProtKB-EC"/>
</dbReference>